<dbReference type="InterPro" id="IPR002123">
    <property type="entry name" value="Plipid/glycerol_acylTrfase"/>
</dbReference>
<keyword evidence="2 8" id="KW-0808">Transferase</keyword>
<evidence type="ECO:0000313" key="9">
    <source>
        <dbReference type="Proteomes" id="UP000470384"/>
    </source>
</evidence>
<dbReference type="PANTHER" id="PTHR10434">
    <property type="entry name" value="1-ACYL-SN-GLYCEROL-3-PHOSPHATE ACYLTRANSFERASE"/>
    <property type="match status" value="1"/>
</dbReference>
<proteinExistence type="predicted"/>
<reference evidence="8 9" key="1">
    <citation type="journal article" date="2016" name="Int. J. Syst. Evol. Microbiol.">
        <title>Pyruvatibacter mobilis gen. nov., sp. nov., a marine bacterium from the culture broth of Picochlorum sp. 122.</title>
        <authorList>
            <person name="Wang G."/>
            <person name="Tang M."/>
            <person name="Wu H."/>
            <person name="Dai S."/>
            <person name="Li T."/>
            <person name="Chen C."/>
            <person name="He H."/>
            <person name="Fan J."/>
            <person name="Xiang W."/>
            <person name="Li X."/>
        </authorList>
    </citation>
    <scope>NUCLEOTIDE SEQUENCE [LARGE SCALE GENOMIC DNA]</scope>
    <source>
        <strain evidence="8 9">GYP-11</strain>
    </source>
</reference>
<comment type="caution">
    <text evidence="8">The sequence shown here is derived from an EMBL/GenBank/DDBJ whole genome shotgun (WGS) entry which is preliminary data.</text>
</comment>
<evidence type="ECO:0000256" key="4">
    <source>
        <dbReference type="ARBA" id="ARBA00023264"/>
    </source>
</evidence>
<evidence type="ECO:0000313" key="8">
    <source>
        <dbReference type="EMBL" id="NBG95075.1"/>
    </source>
</evidence>
<dbReference type="CDD" id="cd07989">
    <property type="entry name" value="LPLAT_AGPAT-like"/>
    <property type="match status" value="1"/>
</dbReference>
<evidence type="ECO:0000256" key="2">
    <source>
        <dbReference type="ARBA" id="ARBA00022679"/>
    </source>
</evidence>
<evidence type="ECO:0000256" key="6">
    <source>
        <dbReference type="SAM" id="Phobius"/>
    </source>
</evidence>
<gene>
    <name evidence="8" type="ORF">GTQ45_04960</name>
</gene>
<keyword evidence="6" id="KW-1133">Transmembrane helix</keyword>
<dbReference type="RefSeq" id="WP_160587087.1">
    <property type="nucleotide sequence ID" value="NZ_BMHN01000001.1"/>
</dbReference>
<evidence type="ECO:0000256" key="5">
    <source>
        <dbReference type="ARBA" id="ARBA00023315"/>
    </source>
</evidence>
<keyword evidence="6" id="KW-0812">Transmembrane</keyword>
<keyword evidence="3" id="KW-0444">Lipid biosynthesis</keyword>
<dbReference type="Proteomes" id="UP000470384">
    <property type="component" value="Unassembled WGS sequence"/>
</dbReference>
<feature type="transmembrane region" description="Helical" evidence="6">
    <location>
        <begin position="6"/>
        <end position="28"/>
    </location>
</feature>
<keyword evidence="4" id="KW-1208">Phospholipid metabolism</keyword>
<dbReference type="PANTHER" id="PTHR10434:SF59">
    <property type="entry name" value="1-ACYL-SN-GLYCEROL-3-PHOSPHATE ACYLTRANSFERASE"/>
    <property type="match status" value="1"/>
</dbReference>
<dbReference type="SMART" id="SM00563">
    <property type="entry name" value="PlsC"/>
    <property type="match status" value="1"/>
</dbReference>
<keyword evidence="9" id="KW-1185">Reference proteome</keyword>
<dbReference type="OrthoDB" id="9806880at2"/>
<dbReference type="GeneID" id="300655990"/>
<evidence type="ECO:0000256" key="3">
    <source>
        <dbReference type="ARBA" id="ARBA00023209"/>
    </source>
</evidence>
<keyword evidence="3" id="KW-0443">Lipid metabolism</keyword>
<protein>
    <submittedName>
        <fullName evidence="8">1-acyl-sn-glycerol-3-phosphate acyltransferase</fullName>
    </submittedName>
</protein>
<dbReference type="GO" id="GO:0006654">
    <property type="term" value="P:phosphatidic acid biosynthetic process"/>
    <property type="evidence" value="ECO:0007669"/>
    <property type="project" value="TreeGrafter"/>
</dbReference>
<feature type="domain" description="Phospholipid/glycerol acyltransferase" evidence="7">
    <location>
        <begin position="66"/>
        <end position="188"/>
    </location>
</feature>
<dbReference type="EMBL" id="WXYQ01000004">
    <property type="protein sequence ID" value="NBG95075.1"/>
    <property type="molecule type" value="Genomic_DNA"/>
</dbReference>
<comment type="pathway">
    <text evidence="1">Lipid metabolism.</text>
</comment>
<sequence length="272" mass="30416">MGTWRAGLRVAGFLGMTVAIMPVQWLLIRFGLAGARSLPVRYHRLLCKLIGIKVTVKGTPVTDRPVLICANHTSYLDIPVMSTVFPVSFIAKSEVATWPFFGQMSKLQRTVFVERERRTKTREHRNEIHARIVNGDTLILFPEGTSNDGNRVLPFKSALMSVAQMSVVGEDGTLDDMVMVQPVSLAYTRLHGIPMGRHYRPFFAWYGDMDLVPHLWDVFKLGPFDVVLEFHEPVSITEAGTRKALARYCEDKVAEGVSRAISGRDDAGRKAA</sequence>
<evidence type="ECO:0000256" key="1">
    <source>
        <dbReference type="ARBA" id="ARBA00005189"/>
    </source>
</evidence>
<keyword evidence="3" id="KW-0594">Phospholipid biosynthesis</keyword>
<keyword evidence="5 8" id="KW-0012">Acyltransferase</keyword>
<dbReference type="AlphaFoldDB" id="A0A845Q8U7"/>
<name>A0A845Q8U7_9HYPH</name>
<dbReference type="Pfam" id="PF01553">
    <property type="entry name" value="Acyltransferase"/>
    <property type="match status" value="1"/>
</dbReference>
<keyword evidence="6" id="KW-0472">Membrane</keyword>
<accession>A0A845Q8U7</accession>
<evidence type="ECO:0000259" key="7">
    <source>
        <dbReference type="SMART" id="SM00563"/>
    </source>
</evidence>
<organism evidence="8 9">
    <name type="scientific">Pyruvatibacter mobilis</name>
    <dbReference type="NCBI Taxonomy" id="1712261"/>
    <lineage>
        <taxon>Bacteria</taxon>
        <taxon>Pseudomonadati</taxon>
        <taxon>Pseudomonadota</taxon>
        <taxon>Alphaproteobacteria</taxon>
        <taxon>Hyphomicrobiales</taxon>
        <taxon>Parvibaculaceae</taxon>
        <taxon>Pyruvatibacter</taxon>
    </lineage>
</organism>
<dbReference type="GO" id="GO:0003841">
    <property type="term" value="F:1-acylglycerol-3-phosphate O-acyltransferase activity"/>
    <property type="evidence" value="ECO:0007669"/>
    <property type="project" value="TreeGrafter"/>
</dbReference>
<dbReference type="SUPFAM" id="SSF69593">
    <property type="entry name" value="Glycerol-3-phosphate (1)-acyltransferase"/>
    <property type="match status" value="1"/>
</dbReference>